<dbReference type="InterPro" id="IPR013486">
    <property type="entry name" value="SpoIID/LytB"/>
</dbReference>
<organism evidence="3 4">
    <name type="scientific">Geobacter argillaceus</name>
    <dbReference type="NCBI Taxonomy" id="345631"/>
    <lineage>
        <taxon>Bacteria</taxon>
        <taxon>Pseudomonadati</taxon>
        <taxon>Thermodesulfobacteriota</taxon>
        <taxon>Desulfuromonadia</taxon>
        <taxon>Geobacterales</taxon>
        <taxon>Geobacteraceae</taxon>
        <taxon>Geobacter</taxon>
    </lineage>
</organism>
<evidence type="ECO:0000256" key="1">
    <source>
        <dbReference type="SAM" id="SignalP"/>
    </source>
</evidence>
<dbReference type="GO" id="GO:0030435">
    <property type="term" value="P:sporulation resulting in formation of a cellular spore"/>
    <property type="evidence" value="ECO:0007669"/>
    <property type="project" value="InterPro"/>
</dbReference>
<dbReference type="OrthoDB" id="9773852at2"/>
<feature type="signal peptide" evidence="1">
    <location>
        <begin position="1"/>
        <end position="21"/>
    </location>
</feature>
<evidence type="ECO:0000313" key="3">
    <source>
        <dbReference type="EMBL" id="TWJ32751.1"/>
    </source>
</evidence>
<keyword evidence="1" id="KW-0732">Signal</keyword>
<feature type="domain" description="Sporulation stage II protein D amidase enhancer LytB N-terminal" evidence="2">
    <location>
        <begin position="111"/>
        <end position="197"/>
    </location>
</feature>
<keyword evidence="4" id="KW-1185">Reference proteome</keyword>
<dbReference type="GO" id="GO:0030288">
    <property type="term" value="C:outer membrane-bounded periplasmic space"/>
    <property type="evidence" value="ECO:0007669"/>
    <property type="project" value="TreeGrafter"/>
</dbReference>
<dbReference type="InterPro" id="IPR051922">
    <property type="entry name" value="Bact_Sporulation_Assoc"/>
</dbReference>
<dbReference type="EMBL" id="VLLN01000003">
    <property type="protein sequence ID" value="TWJ32751.1"/>
    <property type="molecule type" value="Genomic_DNA"/>
</dbReference>
<dbReference type="NCBIfam" id="TIGR02669">
    <property type="entry name" value="SpoIID_LytB"/>
    <property type="match status" value="1"/>
</dbReference>
<dbReference type="RefSeq" id="WP_145018313.1">
    <property type="nucleotide sequence ID" value="NZ_VLLN01000003.1"/>
</dbReference>
<name>A0A562WRL2_9BACT</name>
<dbReference type="PANTHER" id="PTHR30032">
    <property type="entry name" value="N-ACETYLMURAMOYL-L-ALANINE AMIDASE-RELATED"/>
    <property type="match status" value="1"/>
</dbReference>
<evidence type="ECO:0000259" key="2">
    <source>
        <dbReference type="Pfam" id="PF08486"/>
    </source>
</evidence>
<accession>A0A562WRL2</accession>
<sequence>MRYHLCILAALLLCVVHPATAAPLRPETVRVAILKGADVIRLDGNGVLVTDEQRMPLRITLPAQMRFVKGGVTVQGKTVRGVTLASPATMLVNGKKYRGLVELIPADKGGVVVNELPLEEYLIGLINCEISSQWPIDAIKAQAVIARSYALYQMEARRYALYHLESSVLDQVYDGAGIEDSRAARGVQETTGEVLTYNNKVIQAFYHSSCGGHTESAANVWGGSFPYLQGVACAYCTEATAARWDATLPLKKVEGLLKVAGIQASGLKEIRAGSSNPSGRLEQVVLVTARGNLPVPAVMFRKAVGYGVIKSTRFRIDSRADELIFSGVGNGHGVGLCQWGAKQRASDGFDYREILSYYYPGTKLVKLYSD</sequence>
<dbReference type="AlphaFoldDB" id="A0A562WRL2"/>
<evidence type="ECO:0000313" key="4">
    <source>
        <dbReference type="Proteomes" id="UP000319449"/>
    </source>
</evidence>
<dbReference type="PANTHER" id="PTHR30032:SF4">
    <property type="entry name" value="AMIDASE ENHANCER"/>
    <property type="match status" value="1"/>
</dbReference>
<feature type="chain" id="PRO_5022060015" evidence="1">
    <location>
        <begin position="22"/>
        <end position="370"/>
    </location>
</feature>
<dbReference type="Proteomes" id="UP000319449">
    <property type="component" value="Unassembled WGS sequence"/>
</dbReference>
<gene>
    <name evidence="3" type="ORF">JN12_00728</name>
</gene>
<protein>
    <submittedName>
        <fullName evidence="3">Stage II sporulation protein D</fullName>
    </submittedName>
</protein>
<proteinExistence type="predicted"/>
<comment type="caution">
    <text evidence="3">The sequence shown here is derived from an EMBL/GenBank/DDBJ whole genome shotgun (WGS) entry which is preliminary data.</text>
</comment>
<dbReference type="InterPro" id="IPR013693">
    <property type="entry name" value="SpoIID/LytB_N"/>
</dbReference>
<dbReference type="Pfam" id="PF08486">
    <property type="entry name" value="SpoIID"/>
    <property type="match status" value="1"/>
</dbReference>
<reference evidence="3 4" key="1">
    <citation type="submission" date="2019-07" db="EMBL/GenBank/DDBJ databases">
        <title>Genomic Encyclopedia of Archaeal and Bacterial Type Strains, Phase II (KMG-II): from individual species to whole genera.</title>
        <authorList>
            <person name="Goeker M."/>
        </authorList>
    </citation>
    <scope>NUCLEOTIDE SEQUENCE [LARGE SCALE GENOMIC DNA]</scope>
    <source>
        <strain evidence="3 4">ATCC BAA-1139</strain>
    </source>
</reference>